<organism evidence="1 2">
    <name type="scientific">Vibrio gazogenes</name>
    <dbReference type="NCBI Taxonomy" id="687"/>
    <lineage>
        <taxon>Bacteria</taxon>
        <taxon>Pseudomonadati</taxon>
        <taxon>Pseudomonadota</taxon>
        <taxon>Gammaproteobacteria</taxon>
        <taxon>Vibrionales</taxon>
        <taxon>Vibrionaceae</taxon>
        <taxon>Vibrio</taxon>
    </lineage>
</organism>
<dbReference type="AlphaFoldDB" id="A0A1Z2SLA3"/>
<reference evidence="1 2" key="1">
    <citation type="submission" date="2016-12" db="EMBL/GenBank/DDBJ databases">
        <authorList>
            <person name="Song W.-J."/>
            <person name="Kurnit D.M."/>
        </authorList>
    </citation>
    <scope>NUCLEOTIDE SEQUENCE [LARGE SCALE GENOMIC DNA]</scope>
    <source>
        <strain evidence="1 2">ATCC 43942</strain>
    </source>
</reference>
<evidence type="ECO:0000313" key="1">
    <source>
        <dbReference type="EMBL" id="ASA57950.1"/>
    </source>
</evidence>
<dbReference type="Proteomes" id="UP000196708">
    <property type="component" value="Chromosome 2"/>
</dbReference>
<gene>
    <name evidence="1" type="ORF">BSQ33_19785</name>
</gene>
<dbReference type="EMBL" id="CP018836">
    <property type="protein sequence ID" value="ASA57950.1"/>
    <property type="molecule type" value="Genomic_DNA"/>
</dbReference>
<accession>A0A1Z2SLA3</accession>
<dbReference type="KEGG" id="vga:BSQ33_19785"/>
<protein>
    <submittedName>
        <fullName evidence="1">Uncharacterized protein</fullName>
    </submittedName>
</protein>
<name>A0A1Z2SLA3_VIBGA</name>
<proteinExistence type="predicted"/>
<evidence type="ECO:0000313" key="2">
    <source>
        <dbReference type="Proteomes" id="UP000196708"/>
    </source>
</evidence>
<sequence>MYKGHWYDVVGKERTDLRAMSLDFSSLKLAIDEVMNVLPDTRLIVMNERLDWGLISIEETKRMLICRD</sequence>